<dbReference type="PANTHER" id="PTHR30487">
    <property type="entry name" value="TYPE 4 PREPILIN-LIKE PROTEINS LEADER PEPTIDE-PROCESSING ENZYME"/>
    <property type="match status" value="1"/>
</dbReference>
<evidence type="ECO:0000256" key="2">
    <source>
        <dbReference type="SAM" id="Phobius"/>
    </source>
</evidence>
<name>A0A7W8QSH4_9ACTN</name>
<dbReference type="GO" id="GO:0004190">
    <property type="term" value="F:aspartic-type endopeptidase activity"/>
    <property type="evidence" value="ECO:0007669"/>
    <property type="project" value="UniProtKB-EC"/>
</dbReference>
<dbReference type="AlphaFoldDB" id="A0A7W8QSH4"/>
<protein>
    <submittedName>
        <fullName evidence="4">Leader peptidase (Prepilin peptidase)/N-methyltransferase</fullName>
        <ecNumber evidence="4">2.1.1.-</ecNumber>
        <ecNumber evidence="4">3.4.23.43</ecNumber>
    </submittedName>
</protein>
<keyword evidence="4" id="KW-0489">Methyltransferase</keyword>
<keyword evidence="4" id="KW-0378">Hydrolase</keyword>
<dbReference type="EC" id="3.4.23.43" evidence="4"/>
<feature type="transmembrane region" description="Helical" evidence="2">
    <location>
        <begin position="6"/>
        <end position="26"/>
    </location>
</feature>
<dbReference type="PANTHER" id="PTHR30487:SF0">
    <property type="entry name" value="PREPILIN LEADER PEPTIDASE_N-METHYLTRANSFERASE-RELATED"/>
    <property type="match status" value="1"/>
</dbReference>
<feature type="transmembrane region" description="Helical" evidence="2">
    <location>
        <begin position="252"/>
        <end position="273"/>
    </location>
</feature>
<comment type="similarity">
    <text evidence="1">Belongs to the peptidase A24 family.</text>
</comment>
<proteinExistence type="inferred from homology"/>
<dbReference type="GO" id="GO:0032259">
    <property type="term" value="P:methylation"/>
    <property type="evidence" value="ECO:0007669"/>
    <property type="project" value="UniProtKB-KW"/>
</dbReference>
<feature type="transmembrane region" description="Helical" evidence="2">
    <location>
        <begin position="113"/>
        <end position="133"/>
    </location>
</feature>
<dbReference type="Gene3D" id="1.20.120.1220">
    <property type="match status" value="1"/>
</dbReference>
<evidence type="ECO:0000256" key="1">
    <source>
        <dbReference type="ARBA" id="ARBA00005801"/>
    </source>
</evidence>
<dbReference type="Pfam" id="PF01478">
    <property type="entry name" value="Peptidase_A24"/>
    <property type="match status" value="1"/>
</dbReference>
<dbReference type="RefSeq" id="WP_184398847.1">
    <property type="nucleotide sequence ID" value="NZ_BAAAJD010000167.1"/>
</dbReference>
<reference evidence="4 5" key="1">
    <citation type="submission" date="2020-08" db="EMBL/GenBank/DDBJ databases">
        <title>Sequencing the genomes of 1000 actinobacteria strains.</title>
        <authorList>
            <person name="Klenk H.-P."/>
        </authorList>
    </citation>
    <scope>NUCLEOTIDE SEQUENCE [LARGE SCALE GENOMIC DNA]</scope>
    <source>
        <strain evidence="4 5">DSM 44551</strain>
    </source>
</reference>
<dbReference type="EMBL" id="JACHDB010000002">
    <property type="protein sequence ID" value="MBB5435770.1"/>
    <property type="molecule type" value="Genomic_DNA"/>
</dbReference>
<keyword evidence="2" id="KW-1133">Transmembrane helix</keyword>
<comment type="caution">
    <text evidence="4">The sequence shown here is derived from an EMBL/GenBank/DDBJ whole genome shotgun (WGS) entry which is preliminary data.</text>
</comment>
<feature type="domain" description="Prepilin type IV endopeptidase peptidase" evidence="3">
    <location>
        <begin position="123"/>
        <end position="236"/>
    </location>
</feature>
<feature type="transmembrane region" description="Helical" evidence="2">
    <location>
        <begin position="219"/>
        <end position="240"/>
    </location>
</feature>
<keyword evidence="5" id="KW-1185">Reference proteome</keyword>
<evidence type="ECO:0000313" key="4">
    <source>
        <dbReference type="EMBL" id="MBB5435770.1"/>
    </source>
</evidence>
<sequence>MPPFPYFDVVLALALAPLGAAVGAALGRTVALFGPHDPDPEDDSGPPPPCCPHCAAEIPFLRGLPVPAVRGFALRGTCPSCGRTVPASIATAALTAAAFAAFGHAFAGGLGGGSPVALAALLFLAAVGVPLAVIDARVKRLPNPLVLRSYLPAAALLAAAALSTGPDWGGLTGALIGGAALYAFYFVLWFIYPAGMGWGDVKLSGLLGLYLGWQGTGSVVSATVLAFVVSALLGLGLILLRRATRKTEIPLGPFMIGAALAVLVLGDPLPLLMAA</sequence>
<gene>
    <name evidence="4" type="ORF">HDA36_005918</name>
</gene>
<dbReference type="Proteomes" id="UP000572635">
    <property type="component" value="Unassembled WGS sequence"/>
</dbReference>
<evidence type="ECO:0000313" key="5">
    <source>
        <dbReference type="Proteomes" id="UP000572635"/>
    </source>
</evidence>
<organism evidence="4 5">
    <name type="scientific">Nocardiopsis composta</name>
    <dbReference type="NCBI Taxonomy" id="157465"/>
    <lineage>
        <taxon>Bacteria</taxon>
        <taxon>Bacillati</taxon>
        <taxon>Actinomycetota</taxon>
        <taxon>Actinomycetes</taxon>
        <taxon>Streptosporangiales</taxon>
        <taxon>Nocardiopsidaceae</taxon>
        <taxon>Nocardiopsis</taxon>
    </lineage>
</organism>
<keyword evidence="2" id="KW-0472">Membrane</keyword>
<dbReference type="GO" id="GO:0008168">
    <property type="term" value="F:methyltransferase activity"/>
    <property type="evidence" value="ECO:0007669"/>
    <property type="project" value="UniProtKB-KW"/>
</dbReference>
<keyword evidence="4" id="KW-0808">Transferase</keyword>
<dbReference type="InterPro" id="IPR050882">
    <property type="entry name" value="Prepilin_peptidase/N-MTase"/>
</dbReference>
<accession>A0A7W8QSH4</accession>
<feature type="transmembrane region" description="Helical" evidence="2">
    <location>
        <begin position="85"/>
        <end position="107"/>
    </location>
</feature>
<evidence type="ECO:0000259" key="3">
    <source>
        <dbReference type="Pfam" id="PF01478"/>
    </source>
</evidence>
<dbReference type="EC" id="2.1.1.-" evidence="4"/>
<keyword evidence="2" id="KW-0812">Transmembrane</keyword>
<feature type="transmembrane region" description="Helical" evidence="2">
    <location>
        <begin position="168"/>
        <end position="188"/>
    </location>
</feature>
<dbReference type="InterPro" id="IPR000045">
    <property type="entry name" value="Prepilin_IV_endopep_pep"/>
</dbReference>
<dbReference type="GO" id="GO:0005886">
    <property type="term" value="C:plasma membrane"/>
    <property type="evidence" value="ECO:0007669"/>
    <property type="project" value="TreeGrafter"/>
</dbReference>
<dbReference type="GO" id="GO:0006465">
    <property type="term" value="P:signal peptide processing"/>
    <property type="evidence" value="ECO:0007669"/>
    <property type="project" value="TreeGrafter"/>
</dbReference>